<dbReference type="Proteomes" id="UP000178485">
    <property type="component" value="Chromosome i"/>
</dbReference>
<dbReference type="GO" id="GO:0004553">
    <property type="term" value="F:hydrolase activity, hydrolyzing O-glycosyl compounds"/>
    <property type="evidence" value="ECO:0007669"/>
    <property type="project" value="UniProtKB-ARBA"/>
</dbReference>
<name>A0A1G4G521_9BACT</name>
<organism evidence="4 5">
    <name type="scientific">Petrimonas mucosa</name>
    <dbReference type="NCBI Taxonomy" id="1642646"/>
    <lineage>
        <taxon>Bacteria</taxon>
        <taxon>Pseudomonadati</taxon>
        <taxon>Bacteroidota</taxon>
        <taxon>Bacteroidia</taxon>
        <taxon>Bacteroidales</taxon>
        <taxon>Dysgonomonadaceae</taxon>
        <taxon>Petrimonas</taxon>
    </lineage>
</organism>
<evidence type="ECO:0000313" key="5">
    <source>
        <dbReference type="Proteomes" id="UP000178485"/>
    </source>
</evidence>
<gene>
    <name evidence="4" type="ORF">ING2E5A_0751</name>
</gene>
<evidence type="ECO:0000259" key="3">
    <source>
        <dbReference type="SMART" id="SM00560"/>
    </source>
</evidence>
<accession>A0A1G4G521</accession>
<dbReference type="KEGG" id="pmuc:ING2E5A_0751"/>
<dbReference type="GO" id="GO:0005975">
    <property type="term" value="P:carbohydrate metabolic process"/>
    <property type="evidence" value="ECO:0007669"/>
    <property type="project" value="UniProtKB-ARBA"/>
</dbReference>
<protein>
    <submittedName>
        <fullName evidence="4">Concanavalin A-like lectin/glucanases family protein</fullName>
    </submittedName>
</protein>
<dbReference type="GO" id="GO:0030246">
    <property type="term" value="F:carbohydrate binding"/>
    <property type="evidence" value="ECO:0007669"/>
    <property type="project" value="UniProtKB-KW"/>
</dbReference>
<feature type="domain" description="LamG-like jellyroll fold" evidence="3">
    <location>
        <begin position="376"/>
        <end position="518"/>
    </location>
</feature>
<keyword evidence="2" id="KW-1015">Disulfide bond</keyword>
<keyword evidence="5" id="KW-1185">Reference proteome</keyword>
<evidence type="ECO:0000256" key="1">
    <source>
        <dbReference type="ARBA" id="ARBA00022729"/>
    </source>
</evidence>
<dbReference type="SUPFAM" id="SSF49899">
    <property type="entry name" value="Concanavalin A-like lectins/glucanases"/>
    <property type="match status" value="1"/>
</dbReference>
<keyword evidence="1" id="KW-0732">Signal</keyword>
<dbReference type="InterPro" id="IPR006558">
    <property type="entry name" value="LamG-like"/>
</dbReference>
<dbReference type="SMART" id="SM00560">
    <property type="entry name" value="LamGL"/>
    <property type="match status" value="1"/>
</dbReference>
<evidence type="ECO:0000313" key="4">
    <source>
        <dbReference type="EMBL" id="SCM56164.1"/>
    </source>
</evidence>
<dbReference type="InterPro" id="IPR013320">
    <property type="entry name" value="ConA-like_dom_sf"/>
</dbReference>
<dbReference type="EMBL" id="LT608328">
    <property type="protein sequence ID" value="SCM56164.1"/>
    <property type="molecule type" value="Genomic_DNA"/>
</dbReference>
<keyword evidence="4" id="KW-0430">Lectin</keyword>
<dbReference type="AlphaFoldDB" id="A0A1G4G521"/>
<reference evidence="4 5" key="1">
    <citation type="submission" date="2016-08" db="EMBL/GenBank/DDBJ databases">
        <authorList>
            <person name="Seilhamer J.J."/>
        </authorList>
    </citation>
    <scope>NUCLEOTIDE SEQUENCE [LARGE SCALE GENOMIC DNA]</scope>
    <source>
        <strain evidence="4">ING2-E5A</strain>
    </source>
</reference>
<dbReference type="STRING" id="1642646.ING2E5A_0751"/>
<dbReference type="Pfam" id="PF13385">
    <property type="entry name" value="Laminin_G_3"/>
    <property type="match status" value="1"/>
</dbReference>
<proteinExistence type="predicted"/>
<sequence>MTLLLMLWLTACSNQEVVDKEPEATPARLLKLKASMPGEGTKSGTLSTRLTFTETEEGTITVQWKTGDKINLCFVSEDGTVVRTVPDVPVANISENGKYADFEIIIPEAITGTFHLYGIYGAPFSEANSSIVVLPAPAGSSSGTALNDTEAVSVMRFAAENLTETSSPQVSFSHIGSIFSVWIYNNTTSPLNVNQIKVSSENHGFQWLKNSSGQALFNLADNQFIAPNVGSDLLFSSSSLSIAPYTTRRLYRWVVPGDAIDSSDTSKKIDFSCYTGSYFVNTVSARTLLAGKYYRLKMVWDGSIFSNIKTPTENNLVAYWPFDGNVEDAVGSNHGTLYGNVTLTTGRKGDVDGAYHLDGSKGDYIRCVTPGITGSAARTISLWAKADALSTSVQALVAYGEDDGSFFYGRRFEISLKTGNLVFDKGGTQISKPSSFVINNRWNHYTIVYKGREAGETVDTLYFYVNGTYLSPLYTSSTQLVNTTPQHPIYFGSLYDKQRYFKGAIDEVRMYDRALSPSEAKGLYYKDWSN</sequence>
<evidence type="ECO:0000256" key="2">
    <source>
        <dbReference type="ARBA" id="ARBA00023157"/>
    </source>
</evidence>
<dbReference type="Gene3D" id="2.60.120.200">
    <property type="match status" value="1"/>
</dbReference>